<evidence type="ECO:0000313" key="2">
    <source>
        <dbReference type="EMBL" id="NYI83212.1"/>
    </source>
</evidence>
<evidence type="ECO:0000313" key="3">
    <source>
        <dbReference type="Proteomes" id="UP000587002"/>
    </source>
</evidence>
<name>A0A853AF95_9PSEU</name>
<sequence>MWTELRAVRVQEPEPEAEDAPDSRALPAALVLHPRARGSARCR</sequence>
<reference evidence="2 3" key="1">
    <citation type="submission" date="2020-07" db="EMBL/GenBank/DDBJ databases">
        <title>Sequencing the genomes of 1000 actinobacteria strains.</title>
        <authorList>
            <person name="Klenk H.-P."/>
        </authorList>
    </citation>
    <scope>NUCLEOTIDE SEQUENCE [LARGE SCALE GENOMIC DNA]</scope>
    <source>
        <strain evidence="2 3">DSM 44065</strain>
    </source>
</reference>
<protein>
    <submittedName>
        <fullName evidence="2">Uncharacterized protein</fullName>
    </submittedName>
</protein>
<feature type="region of interest" description="Disordered" evidence="1">
    <location>
        <begin position="1"/>
        <end position="28"/>
    </location>
</feature>
<dbReference type="EMBL" id="JACCFJ010000001">
    <property type="protein sequence ID" value="NYI83212.1"/>
    <property type="molecule type" value="Genomic_DNA"/>
</dbReference>
<keyword evidence="3" id="KW-1185">Reference proteome</keyword>
<evidence type="ECO:0000256" key="1">
    <source>
        <dbReference type="SAM" id="MobiDB-lite"/>
    </source>
</evidence>
<dbReference type="Proteomes" id="UP000587002">
    <property type="component" value="Unassembled WGS sequence"/>
</dbReference>
<comment type="caution">
    <text evidence="2">The sequence shown here is derived from an EMBL/GenBank/DDBJ whole genome shotgun (WGS) entry which is preliminary data.</text>
</comment>
<feature type="compositionally biased region" description="Basic and acidic residues" evidence="1">
    <location>
        <begin position="1"/>
        <end position="12"/>
    </location>
</feature>
<proteinExistence type="predicted"/>
<gene>
    <name evidence="2" type="ORF">HNR68_001842</name>
</gene>
<dbReference type="AlphaFoldDB" id="A0A853AF95"/>
<dbReference type="RefSeq" id="WP_281377426.1">
    <property type="nucleotide sequence ID" value="NZ_BAABFH010000001.1"/>
</dbReference>
<organism evidence="2 3">
    <name type="scientific">Saccharopolyspora hordei</name>
    <dbReference type="NCBI Taxonomy" id="1838"/>
    <lineage>
        <taxon>Bacteria</taxon>
        <taxon>Bacillati</taxon>
        <taxon>Actinomycetota</taxon>
        <taxon>Actinomycetes</taxon>
        <taxon>Pseudonocardiales</taxon>
        <taxon>Pseudonocardiaceae</taxon>
        <taxon>Saccharopolyspora</taxon>
    </lineage>
</organism>
<accession>A0A853AF95</accession>